<evidence type="ECO:0000256" key="1">
    <source>
        <dbReference type="ARBA" id="ARBA00005582"/>
    </source>
</evidence>
<evidence type="ECO:0000256" key="2">
    <source>
        <dbReference type="ARBA" id="ARBA00022801"/>
    </source>
</evidence>
<dbReference type="PRINTS" id="PR00502">
    <property type="entry name" value="NUDIXFAMILY"/>
</dbReference>
<proteinExistence type="inferred from homology"/>
<dbReference type="RefSeq" id="WP_034638269.1">
    <property type="nucleotide sequence ID" value="NZ_CBCSJC010000007.1"/>
</dbReference>
<dbReference type="STRING" id="574376.BAMA_19765"/>
<keyword evidence="2 3" id="KW-0378">Hydrolase</keyword>
<dbReference type="CDD" id="cd04663">
    <property type="entry name" value="NUDIX_Hydrolase"/>
    <property type="match status" value="1"/>
</dbReference>
<dbReference type="eggNOG" id="COG1051">
    <property type="taxonomic scope" value="Bacteria"/>
</dbReference>
<dbReference type="GO" id="GO:0016787">
    <property type="term" value="F:hydrolase activity"/>
    <property type="evidence" value="ECO:0007669"/>
    <property type="project" value="UniProtKB-KW"/>
</dbReference>
<dbReference type="SUPFAM" id="SSF55811">
    <property type="entry name" value="Nudix"/>
    <property type="match status" value="1"/>
</dbReference>
<keyword evidence="6" id="KW-1185">Reference proteome</keyword>
<evidence type="ECO:0000259" key="4">
    <source>
        <dbReference type="PROSITE" id="PS51462"/>
    </source>
</evidence>
<sequence>MTTLYKKKVYAYITREKDGLMQLLVHTHRDIPEAGVQVPGGTVDEGETLEGAVLREVFEESGLRDLFIERFVGDCIMYVKEKQEYQKRHFFHMTLLQNTNDSWDHTVSAGEEDEGLVFSYKWIDIEKCPSLIARQDEFLHVVEGMRV</sequence>
<dbReference type="Pfam" id="PF00293">
    <property type="entry name" value="NUDIX"/>
    <property type="match status" value="1"/>
</dbReference>
<dbReference type="InterPro" id="IPR020084">
    <property type="entry name" value="NUDIX_hydrolase_CS"/>
</dbReference>
<dbReference type="OrthoDB" id="2661124at2"/>
<accession>A0A073K0N9</accession>
<gene>
    <name evidence="5" type="ORF">BAMA_19765</name>
</gene>
<reference evidence="5 6" key="1">
    <citation type="submission" date="2014-06" db="EMBL/GenBank/DDBJ databases">
        <title>Draft genome sequence of Bacillus manliponensis JCM 15802 (MCCC 1A00708).</title>
        <authorList>
            <person name="Lai Q."/>
            <person name="Liu Y."/>
            <person name="Shao Z."/>
        </authorList>
    </citation>
    <scope>NUCLEOTIDE SEQUENCE [LARGE SCALE GENOMIC DNA]</scope>
    <source>
        <strain evidence="5 6">JCM 15802</strain>
    </source>
</reference>
<protein>
    <submittedName>
        <fullName evidence="5">DNA mismatch repair protein MutT</fullName>
    </submittedName>
</protein>
<dbReference type="InterPro" id="IPR000086">
    <property type="entry name" value="NUDIX_hydrolase_dom"/>
</dbReference>
<dbReference type="Proteomes" id="UP000027822">
    <property type="component" value="Unassembled WGS sequence"/>
</dbReference>
<dbReference type="AlphaFoldDB" id="A0A073K0N9"/>
<dbReference type="PANTHER" id="PTHR43736:SF1">
    <property type="entry name" value="DIHYDRONEOPTERIN TRIPHOSPHATE DIPHOSPHATASE"/>
    <property type="match status" value="1"/>
</dbReference>
<feature type="domain" description="Nudix hydrolase" evidence="4">
    <location>
        <begin position="4"/>
        <end position="147"/>
    </location>
</feature>
<dbReference type="PANTHER" id="PTHR43736">
    <property type="entry name" value="ADP-RIBOSE PYROPHOSPHATASE"/>
    <property type="match status" value="1"/>
</dbReference>
<dbReference type="EMBL" id="JOTN01000005">
    <property type="protein sequence ID" value="KEK19997.1"/>
    <property type="molecule type" value="Genomic_DNA"/>
</dbReference>
<dbReference type="Gene3D" id="3.90.79.10">
    <property type="entry name" value="Nucleoside Triphosphate Pyrophosphohydrolase"/>
    <property type="match status" value="1"/>
</dbReference>
<dbReference type="PROSITE" id="PS00893">
    <property type="entry name" value="NUDIX_BOX"/>
    <property type="match status" value="1"/>
</dbReference>
<dbReference type="InterPro" id="IPR020476">
    <property type="entry name" value="Nudix_hydrolase"/>
</dbReference>
<name>A0A073K0N9_9BACI</name>
<comment type="similarity">
    <text evidence="1 3">Belongs to the Nudix hydrolase family.</text>
</comment>
<organism evidence="5 6">
    <name type="scientific">Bacillus manliponensis</name>
    <dbReference type="NCBI Taxonomy" id="574376"/>
    <lineage>
        <taxon>Bacteria</taxon>
        <taxon>Bacillati</taxon>
        <taxon>Bacillota</taxon>
        <taxon>Bacilli</taxon>
        <taxon>Bacillales</taxon>
        <taxon>Bacillaceae</taxon>
        <taxon>Bacillus</taxon>
        <taxon>Bacillus cereus group</taxon>
    </lineage>
</organism>
<dbReference type="PROSITE" id="PS51462">
    <property type="entry name" value="NUDIX"/>
    <property type="match status" value="1"/>
</dbReference>
<evidence type="ECO:0000256" key="3">
    <source>
        <dbReference type="RuleBase" id="RU003476"/>
    </source>
</evidence>
<comment type="caution">
    <text evidence="5">The sequence shown here is derived from an EMBL/GenBank/DDBJ whole genome shotgun (WGS) entry which is preliminary data.</text>
</comment>
<evidence type="ECO:0000313" key="5">
    <source>
        <dbReference type="EMBL" id="KEK19997.1"/>
    </source>
</evidence>
<dbReference type="InterPro" id="IPR015797">
    <property type="entry name" value="NUDIX_hydrolase-like_dom_sf"/>
</dbReference>
<evidence type="ECO:0000313" key="6">
    <source>
        <dbReference type="Proteomes" id="UP000027822"/>
    </source>
</evidence>